<evidence type="ECO:0000313" key="6">
    <source>
        <dbReference type="Proteomes" id="UP001279681"/>
    </source>
</evidence>
<dbReference type="PANTHER" id="PTHR11669">
    <property type="entry name" value="REPLICATION FACTOR C / DNA POLYMERASE III GAMMA-TAU SUBUNIT"/>
    <property type="match status" value="1"/>
</dbReference>
<proteinExistence type="inferred from homology"/>
<sequence>MHVTLYRKYRPKGFEEIAGEQEIVQTLKNSLRSNRLAHAYLFTGPRGVGKTSIARLMAKGVNCLTNGITDTPCNICENCKEISAGNFLDLIEIDAASNRGIDEIRQLKEKINYSPTKGRKKVYIIDEVHMLTKEAFNALLKTLEEPPEHVLFILATTEPDKILPTIISRCQRYDFKSVNYRDMREKLLYIVENEGYKIDEASLVAVFEASGGSMRDSISILERLMINTESKDILIETTEDVLGITPIKTIDQFIEIVEKKDQSEGIQLLEEIWKNSIDIELFFKDLAKRAKDRIVKNELDSNSGLEIIGTVYDVLSKFRYEEDKRLIGYVILNKLTEKKEKEIIVEKVIEKIQEPTIISDESDIIFEDKVEVLSNLNYEDVKKSWSKIIDESKKVKMTFGAFLIKAYFKDFTNNTLIIGFANDQSFAKNMMETEPYRSLFLEVVRKVLKSKIMVKYELQEVNKNKDRAEGEDFSKKIIDFFGGEII</sequence>
<dbReference type="Gene3D" id="1.10.8.60">
    <property type="match status" value="1"/>
</dbReference>
<dbReference type="SUPFAM" id="SSF52540">
    <property type="entry name" value="P-loop containing nucleoside triphosphate hydrolases"/>
    <property type="match status" value="1"/>
</dbReference>
<keyword evidence="3 5" id="KW-0548">Nucleotidyltransferase</keyword>
<keyword evidence="3 5" id="KW-0808">Transferase</keyword>
<comment type="catalytic activity">
    <reaction evidence="2 3">
        <text>DNA(n) + a 2'-deoxyribonucleoside 5'-triphosphate = DNA(n+1) + diphosphate</text>
        <dbReference type="Rhea" id="RHEA:22508"/>
        <dbReference type="Rhea" id="RHEA-COMP:17339"/>
        <dbReference type="Rhea" id="RHEA-COMP:17340"/>
        <dbReference type="ChEBI" id="CHEBI:33019"/>
        <dbReference type="ChEBI" id="CHEBI:61560"/>
        <dbReference type="ChEBI" id="CHEBI:173112"/>
        <dbReference type="EC" id="2.7.7.7"/>
    </reaction>
</comment>
<dbReference type="NCBIfam" id="TIGR02397">
    <property type="entry name" value="dnaX_nterm"/>
    <property type="match status" value="1"/>
</dbReference>
<dbReference type="Pfam" id="PF13177">
    <property type="entry name" value="DNA_pol3_delta2"/>
    <property type="match status" value="1"/>
</dbReference>
<organism evidence="5 6">
    <name type="scientific">Candidatus Cetobacterium colombiensis</name>
    <dbReference type="NCBI Taxonomy" id="3073100"/>
    <lineage>
        <taxon>Bacteria</taxon>
        <taxon>Fusobacteriati</taxon>
        <taxon>Fusobacteriota</taxon>
        <taxon>Fusobacteriia</taxon>
        <taxon>Fusobacteriales</taxon>
        <taxon>Fusobacteriaceae</taxon>
        <taxon>Cetobacterium</taxon>
    </lineage>
</organism>
<dbReference type="PRINTS" id="PR00300">
    <property type="entry name" value="CLPPROTEASEA"/>
</dbReference>
<evidence type="ECO:0000256" key="2">
    <source>
        <dbReference type="ARBA" id="ARBA00049244"/>
    </source>
</evidence>
<dbReference type="Gene3D" id="3.40.50.300">
    <property type="entry name" value="P-loop containing nucleotide triphosphate hydrolases"/>
    <property type="match status" value="1"/>
</dbReference>
<dbReference type="EMBL" id="JAVIKH010000003">
    <property type="protein sequence ID" value="MDX8335520.1"/>
    <property type="molecule type" value="Genomic_DNA"/>
</dbReference>
<protein>
    <recommendedName>
        <fullName evidence="3">DNA polymerase III subunit gamma/tau</fullName>
        <ecNumber evidence="3">2.7.7.7</ecNumber>
    </recommendedName>
</protein>
<dbReference type="Proteomes" id="UP001279681">
    <property type="component" value="Unassembled WGS sequence"/>
</dbReference>
<comment type="subunit">
    <text evidence="3">DNA polymerase III contains a core (composed of alpha, epsilon and theta chains) that associates with a tau subunit. This core dimerizes to form the POLIII' complex. PolIII' associates with the gamma complex (composed of gamma, delta, delta', psi and chi chains) and with the beta chain to form the complete DNA polymerase III complex.</text>
</comment>
<feature type="domain" description="AAA+ ATPase" evidence="4">
    <location>
        <begin position="36"/>
        <end position="178"/>
    </location>
</feature>
<keyword evidence="3" id="KW-0067">ATP-binding</keyword>
<evidence type="ECO:0000259" key="4">
    <source>
        <dbReference type="SMART" id="SM00382"/>
    </source>
</evidence>
<comment type="similarity">
    <text evidence="3">Belongs to the DnaX/STICHEL family.</text>
</comment>
<comment type="caution">
    <text evidence="5">The sequence shown here is derived from an EMBL/GenBank/DDBJ whole genome shotgun (WGS) entry which is preliminary data.</text>
</comment>
<comment type="function">
    <text evidence="3">DNA polymerase III is a complex, multichain enzyme responsible for most of the replicative synthesis in bacteria. This DNA polymerase also exhibits 3' to 5' exonuclease activity.</text>
</comment>
<evidence type="ECO:0000256" key="1">
    <source>
        <dbReference type="ARBA" id="ARBA00022932"/>
    </source>
</evidence>
<dbReference type="Pfam" id="PF20964">
    <property type="entry name" value="DnaX_C"/>
    <property type="match status" value="1"/>
</dbReference>
<dbReference type="EC" id="2.7.7.7" evidence="3"/>
<keyword evidence="1 3" id="KW-0239">DNA-directed DNA polymerase</keyword>
<dbReference type="GO" id="GO:0003887">
    <property type="term" value="F:DNA-directed DNA polymerase activity"/>
    <property type="evidence" value="ECO:0007669"/>
    <property type="project" value="UniProtKB-EC"/>
</dbReference>
<dbReference type="SMART" id="SM00382">
    <property type="entry name" value="AAA"/>
    <property type="match status" value="1"/>
</dbReference>
<reference evidence="6" key="1">
    <citation type="submission" date="2023-07" db="EMBL/GenBank/DDBJ databases">
        <authorList>
            <person name="Colorado M.A."/>
            <person name="Villamil L.M."/>
            <person name="Melo J.F."/>
            <person name="Rodriguez J.A."/>
            <person name="Ruiz R.Y."/>
        </authorList>
    </citation>
    <scope>NUCLEOTIDE SEQUENCE [LARGE SCALE GENOMIC DNA]</scope>
    <source>
        <strain evidence="6">C33</strain>
    </source>
</reference>
<keyword evidence="6" id="KW-1185">Reference proteome</keyword>
<dbReference type="InterPro" id="IPR012763">
    <property type="entry name" value="DNA_pol_III_sug/sutau_N"/>
</dbReference>
<evidence type="ECO:0000313" key="5">
    <source>
        <dbReference type="EMBL" id="MDX8335520.1"/>
    </source>
</evidence>
<keyword evidence="3" id="KW-0547">Nucleotide-binding</keyword>
<gene>
    <name evidence="3 5" type="primary">dnaX</name>
    <name evidence="5" type="ORF">RFV38_03235</name>
</gene>
<dbReference type="RefSeq" id="WP_320312929.1">
    <property type="nucleotide sequence ID" value="NZ_JAVIKH010000003.1"/>
</dbReference>
<dbReference type="PANTHER" id="PTHR11669:SF0">
    <property type="entry name" value="PROTEIN STICHEL-LIKE 2"/>
    <property type="match status" value="1"/>
</dbReference>
<dbReference type="InterPro" id="IPR003593">
    <property type="entry name" value="AAA+_ATPase"/>
</dbReference>
<dbReference type="InterPro" id="IPR050238">
    <property type="entry name" value="DNA_Rep/Repair_Clamp_Loader"/>
</dbReference>
<evidence type="ECO:0000256" key="3">
    <source>
        <dbReference type="RuleBase" id="RU364063"/>
    </source>
</evidence>
<dbReference type="NCBIfam" id="NF004046">
    <property type="entry name" value="PRK05563.1"/>
    <property type="match status" value="1"/>
</dbReference>
<dbReference type="InterPro" id="IPR048448">
    <property type="entry name" value="DnaX-like_C"/>
</dbReference>
<accession>A0ABU4W7K7</accession>
<name>A0ABU4W7K7_9FUSO</name>
<dbReference type="CDD" id="cd00009">
    <property type="entry name" value="AAA"/>
    <property type="match status" value="1"/>
</dbReference>
<dbReference type="InterPro" id="IPR027417">
    <property type="entry name" value="P-loop_NTPase"/>
</dbReference>
<dbReference type="InterPro" id="IPR001270">
    <property type="entry name" value="ClpA/B"/>
</dbReference>
<keyword evidence="3" id="KW-0235">DNA replication</keyword>